<keyword evidence="4" id="KW-0479">Metal-binding</keyword>
<organism evidence="12 13">
    <name type="scientific">Acinetobacter amyesii</name>
    <dbReference type="NCBI Taxonomy" id="2942470"/>
    <lineage>
        <taxon>Bacteria</taxon>
        <taxon>Pseudomonadati</taxon>
        <taxon>Pseudomonadota</taxon>
        <taxon>Gammaproteobacteria</taxon>
        <taxon>Moraxellales</taxon>
        <taxon>Moraxellaceae</taxon>
        <taxon>Acinetobacter</taxon>
    </lineage>
</organism>
<dbReference type="NCBIfam" id="TIGR02666">
    <property type="entry name" value="moaA"/>
    <property type="match status" value="1"/>
</dbReference>
<comment type="cofactor">
    <cofactor evidence="1">
        <name>[4Fe-4S] cluster</name>
        <dbReference type="ChEBI" id="CHEBI:49883"/>
    </cofactor>
</comment>
<dbReference type="AlphaFoldDB" id="A0A1T1GTF8"/>
<dbReference type="Proteomes" id="UP000191160">
    <property type="component" value="Unassembled WGS sequence"/>
</dbReference>
<keyword evidence="2" id="KW-0004">4Fe-4S</keyword>
<evidence type="ECO:0000259" key="11">
    <source>
        <dbReference type="PROSITE" id="PS51918"/>
    </source>
</evidence>
<dbReference type="InterPro" id="IPR040064">
    <property type="entry name" value="MoaA-like"/>
</dbReference>
<dbReference type="SUPFAM" id="SSF102114">
    <property type="entry name" value="Radical SAM enzymes"/>
    <property type="match status" value="1"/>
</dbReference>
<keyword evidence="6" id="KW-0408">Iron</keyword>
<evidence type="ECO:0000313" key="13">
    <source>
        <dbReference type="Proteomes" id="UP000191160"/>
    </source>
</evidence>
<dbReference type="PANTHER" id="PTHR22960">
    <property type="entry name" value="MOLYBDOPTERIN COFACTOR SYNTHESIS PROTEIN A"/>
    <property type="match status" value="1"/>
</dbReference>
<dbReference type="SMART" id="SM00729">
    <property type="entry name" value="Elp3"/>
    <property type="match status" value="1"/>
</dbReference>
<keyword evidence="13" id="KW-1185">Reference proteome</keyword>
<reference evidence="12 13" key="1">
    <citation type="submission" date="2017-02" db="EMBL/GenBank/DDBJ databases">
        <title>Acinetobacter sp. ANC 4945, whole genome shotgun sequencing project.</title>
        <authorList>
            <person name="Radolfova-Krizova L."/>
            <person name="Al Atrouni A."/>
            <person name="Nemec A."/>
        </authorList>
    </citation>
    <scope>NUCLEOTIDE SEQUENCE [LARGE SCALE GENOMIC DNA]</scope>
    <source>
        <strain evidence="12 13">ANC 4945</strain>
    </source>
</reference>
<keyword evidence="8" id="KW-0342">GTP-binding</keyword>
<dbReference type="InterPro" id="IPR058240">
    <property type="entry name" value="rSAM_sf"/>
</dbReference>
<keyword evidence="3" id="KW-0949">S-adenosyl-L-methionine</keyword>
<dbReference type="InterPro" id="IPR006638">
    <property type="entry name" value="Elp3/MiaA/NifB-like_rSAM"/>
</dbReference>
<evidence type="ECO:0000256" key="9">
    <source>
        <dbReference type="ARBA" id="ARBA00023150"/>
    </source>
</evidence>
<dbReference type="GO" id="GO:0005525">
    <property type="term" value="F:GTP binding"/>
    <property type="evidence" value="ECO:0007669"/>
    <property type="project" value="UniProtKB-KW"/>
</dbReference>
<dbReference type="EMBL" id="MVKX01000008">
    <property type="protein sequence ID" value="OOV80765.1"/>
    <property type="molecule type" value="Genomic_DNA"/>
</dbReference>
<proteinExistence type="predicted"/>
<evidence type="ECO:0000256" key="3">
    <source>
        <dbReference type="ARBA" id="ARBA00022691"/>
    </source>
</evidence>
<dbReference type="GO" id="GO:0046872">
    <property type="term" value="F:metal ion binding"/>
    <property type="evidence" value="ECO:0007669"/>
    <property type="project" value="UniProtKB-KW"/>
</dbReference>
<dbReference type="Pfam" id="PF06463">
    <property type="entry name" value="Mob_synth_C"/>
    <property type="match status" value="1"/>
</dbReference>
<evidence type="ECO:0000256" key="7">
    <source>
        <dbReference type="ARBA" id="ARBA00023014"/>
    </source>
</evidence>
<dbReference type="GO" id="GO:0006777">
    <property type="term" value="P:Mo-molybdopterin cofactor biosynthetic process"/>
    <property type="evidence" value="ECO:0007669"/>
    <property type="project" value="UniProtKB-KW"/>
</dbReference>
<dbReference type="PANTHER" id="PTHR22960:SF0">
    <property type="entry name" value="MOLYBDENUM COFACTOR BIOSYNTHESIS PROTEIN 1"/>
    <property type="match status" value="1"/>
</dbReference>
<dbReference type="InterPro" id="IPR013483">
    <property type="entry name" value="MoaA"/>
</dbReference>
<dbReference type="PROSITE" id="PS51918">
    <property type="entry name" value="RADICAL_SAM"/>
    <property type="match status" value="1"/>
</dbReference>
<accession>A0A1T1GTF8</accession>
<evidence type="ECO:0000256" key="10">
    <source>
        <dbReference type="ARBA" id="ARBA00023239"/>
    </source>
</evidence>
<evidence type="ECO:0000256" key="5">
    <source>
        <dbReference type="ARBA" id="ARBA00022741"/>
    </source>
</evidence>
<dbReference type="Pfam" id="PF04055">
    <property type="entry name" value="Radical_SAM"/>
    <property type="match status" value="1"/>
</dbReference>
<evidence type="ECO:0000256" key="4">
    <source>
        <dbReference type="ARBA" id="ARBA00022723"/>
    </source>
</evidence>
<dbReference type="Gene3D" id="3.20.20.70">
    <property type="entry name" value="Aldolase class I"/>
    <property type="match status" value="1"/>
</dbReference>
<dbReference type="InterPro" id="IPR013785">
    <property type="entry name" value="Aldolase_TIM"/>
</dbReference>
<dbReference type="CDD" id="cd01335">
    <property type="entry name" value="Radical_SAM"/>
    <property type="match status" value="1"/>
</dbReference>
<keyword evidence="10" id="KW-0456">Lyase</keyword>
<protein>
    <submittedName>
        <fullName evidence="12">Cyclic pyranopterin phosphate synthase MoaA</fullName>
    </submittedName>
</protein>
<feature type="domain" description="Radical SAM core" evidence="11">
    <location>
        <begin position="16"/>
        <end position="230"/>
    </location>
</feature>
<sequence length="345" mass="39235">MNSMTQLQPVTIFKDQFGREKRKLRISVTDRCNFKCVYCMPEHPEWMKKHNLLSFESLYNFCEFMVLRGIDQIRITGGEPLMRQGVVHFIQQLQQLRKLGLKRISMTTNAHYLKQYAHALKQAGLDGINISLDSLDEAQFFQLTQKQLQPVLDGIEAAQQAGFEIKINSVLIKGLNEQQIIPLTKWALQKGFELRFIEFMPLDGDQNWSKAAVVTEQNILDKLKTVFEVQTLHGQGASPARSYLINGLPIGIISTISNSFCGSCDRLRLNAQGEFFNCLFARKGLNLSHEIQQLKSSKTTELMPHDAMALQQKLGSYIWQKEQGFHAITAQSSPSRKISMHMIGG</sequence>
<dbReference type="InterPro" id="IPR050105">
    <property type="entry name" value="MoCo_biosynth_MoaA/MoaC"/>
</dbReference>
<dbReference type="SFLD" id="SFLDG01383">
    <property type="entry name" value="cyclic_pyranopterin_phosphate"/>
    <property type="match status" value="1"/>
</dbReference>
<evidence type="ECO:0000313" key="12">
    <source>
        <dbReference type="EMBL" id="OOV80765.1"/>
    </source>
</evidence>
<keyword evidence="5" id="KW-0547">Nucleotide-binding</keyword>
<dbReference type="InterPro" id="IPR010505">
    <property type="entry name" value="MoaA_twitch"/>
</dbReference>
<evidence type="ECO:0000256" key="1">
    <source>
        <dbReference type="ARBA" id="ARBA00001966"/>
    </source>
</evidence>
<name>A0A1T1GTF8_9GAMM</name>
<keyword evidence="9" id="KW-0501">Molybdenum cofactor biosynthesis</keyword>
<dbReference type="GO" id="GO:0061799">
    <property type="term" value="F:cyclic pyranopterin monophosphate synthase activity"/>
    <property type="evidence" value="ECO:0007669"/>
    <property type="project" value="TreeGrafter"/>
</dbReference>
<dbReference type="SFLD" id="SFLDG01386">
    <property type="entry name" value="main_SPASM_domain-containing"/>
    <property type="match status" value="1"/>
</dbReference>
<dbReference type="SFLD" id="SFLDG01067">
    <property type="entry name" value="SPASM/twitch_domain_containing"/>
    <property type="match status" value="1"/>
</dbReference>
<evidence type="ECO:0000256" key="8">
    <source>
        <dbReference type="ARBA" id="ARBA00023134"/>
    </source>
</evidence>
<dbReference type="GO" id="GO:0051539">
    <property type="term" value="F:4 iron, 4 sulfur cluster binding"/>
    <property type="evidence" value="ECO:0007669"/>
    <property type="project" value="UniProtKB-KW"/>
</dbReference>
<dbReference type="InterPro" id="IPR007197">
    <property type="entry name" value="rSAM"/>
</dbReference>
<evidence type="ECO:0000256" key="6">
    <source>
        <dbReference type="ARBA" id="ARBA00023004"/>
    </source>
</evidence>
<keyword evidence="7" id="KW-0411">Iron-sulfur</keyword>
<gene>
    <name evidence="12" type="ORF">B1202_12175</name>
</gene>
<evidence type="ECO:0000256" key="2">
    <source>
        <dbReference type="ARBA" id="ARBA00022485"/>
    </source>
</evidence>
<dbReference type="SFLD" id="SFLDS00029">
    <property type="entry name" value="Radical_SAM"/>
    <property type="match status" value="1"/>
</dbReference>
<dbReference type="RefSeq" id="WP_078190877.1">
    <property type="nucleotide sequence ID" value="NZ_JAMCOZ010000013.1"/>
</dbReference>
<comment type="caution">
    <text evidence="12">The sequence shown here is derived from an EMBL/GenBank/DDBJ whole genome shotgun (WGS) entry which is preliminary data.</text>
</comment>
<dbReference type="GO" id="GO:0061798">
    <property type="term" value="F:GTP 3',8'-cyclase activity"/>
    <property type="evidence" value="ECO:0007669"/>
    <property type="project" value="TreeGrafter"/>
</dbReference>